<dbReference type="InterPro" id="IPR050138">
    <property type="entry name" value="DHOase/Allantoinase_Hydrolase"/>
</dbReference>
<gene>
    <name evidence="2" type="ORF">FACI_IFERC00001G0595</name>
</gene>
<dbReference type="SUPFAM" id="SSF51338">
    <property type="entry name" value="Composite domain of metallo-dependent hydrolases"/>
    <property type="match status" value="1"/>
</dbReference>
<evidence type="ECO:0000313" key="3">
    <source>
        <dbReference type="Proteomes" id="UP000014660"/>
    </source>
</evidence>
<reference evidence="2 3" key="1">
    <citation type="journal article" date="2007" name="Proc. Natl. Acad. Sci. U.S.A.">
        <title>Genome dynamics in a natural archaeal population.</title>
        <authorList>
            <person name="Allen E.E."/>
            <person name="Tyson G.W."/>
            <person name="Whitaker R.J."/>
            <person name="Detter J.C."/>
            <person name="Richardson P.M."/>
            <person name="Banfield J.F."/>
        </authorList>
    </citation>
    <scope>NUCLEOTIDE SEQUENCE [LARGE SCALE GENOMIC DNA]</scope>
    <source>
        <strain evidence="3">fer1</strain>
    </source>
</reference>
<dbReference type="InterPro" id="IPR011059">
    <property type="entry name" value="Metal-dep_hydrolase_composite"/>
</dbReference>
<dbReference type="Pfam" id="PF01979">
    <property type="entry name" value="Amidohydro_1"/>
    <property type="match status" value="1"/>
</dbReference>
<dbReference type="SUPFAM" id="SSF51556">
    <property type="entry name" value="Metallo-dependent hydrolases"/>
    <property type="match status" value="1"/>
</dbReference>
<dbReference type="InterPro" id="IPR006680">
    <property type="entry name" value="Amidohydro-rel"/>
</dbReference>
<dbReference type="CDD" id="cd01302">
    <property type="entry name" value="Cyclic_amidohydrolases"/>
    <property type="match status" value="1"/>
</dbReference>
<dbReference type="Gene3D" id="3.20.20.140">
    <property type="entry name" value="Metal-dependent hydrolases"/>
    <property type="match status" value="1"/>
</dbReference>
<evidence type="ECO:0000259" key="1">
    <source>
        <dbReference type="Pfam" id="PF01979"/>
    </source>
</evidence>
<dbReference type="KEGG" id="fac:FACI_IFERC01G0595"/>
<dbReference type="GO" id="GO:0005737">
    <property type="term" value="C:cytoplasm"/>
    <property type="evidence" value="ECO:0007669"/>
    <property type="project" value="TreeGrafter"/>
</dbReference>
<proteinExistence type="predicted"/>
<dbReference type="GO" id="GO:0004038">
    <property type="term" value="F:allantoinase activity"/>
    <property type="evidence" value="ECO:0007669"/>
    <property type="project" value="TreeGrafter"/>
</dbReference>
<dbReference type="Proteomes" id="UP000014660">
    <property type="component" value="Chromosome"/>
</dbReference>
<dbReference type="AlphaFoldDB" id="S0AR50"/>
<sequence>MNSNNSLTITNVRIVSSSGISDPADVFINNGKIAGIHQTGIIHPTGNLINGSGLLAMPGFIDLHFHAGMGSINSVYNDLKLESRAAVAGGYTYVRSHLIIGEDGKSGYLKVIDHIIKNAEKVSYSDFSFNPMIGTMDQANELEELINKGINAYKIYYNAYQGEEGRNLGIYVDEDIDDIVIKVLSTASKYRKTRIIFHAEDNSTVKYCTANEREKNGLDAFSRGRPPFAEAIKIDHIGHLALHFGAKIHIAHISSIEAYEAVERYRNLGVDITIETEPHYLFYDDSMWRLLGVFGKVNPPLRTSRDSEFLIKKISERKIDSISSDVNALNSKQKIKNANKYGNIWDASPGFDNIQMTLPRLITKFVSSGILSYETLVYIMSERPSQVIGAVNKGSISVGKDADIVLVDDKNYHKATPELLENVPGLDWNPEINKEFTGWPYKIFLGGIEVYSDFKMQEKNQGKYVYIR</sequence>
<keyword evidence="3" id="KW-1185">Reference proteome</keyword>
<dbReference type="EMBL" id="CP004145">
    <property type="protein sequence ID" value="AGO60575.1"/>
    <property type="molecule type" value="Genomic_DNA"/>
</dbReference>
<dbReference type="InterPro" id="IPR032466">
    <property type="entry name" value="Metal_Hydrolase"/>
</dbReference>
<dbReference type="RefSeq" id="WP_009886622.1">
    <property type="nucleotide sequence ID" value="NC_021592.1"/>
</dbReference>
<dbReference type="PANTHER" id="PTHR43668">
    <property type="entry name" value="ALLANTOINASE"/>
    <property type="match status" value="1"/>
</dbReference>
<accession>S0AR50</accession>
<dbReference type="GeneID" id="16024747"/>
<feature type="domain" description="Amidohydrolase-related" evidence="1">
    <location>
        <begin position="56"/>
        <end position="429"/>
    </location>
</feature>
<evidence type="ECO:0000313" key="2">
    <source>
        <dbReference type="EMBL" id="AGO60575.1"/>
    </source>
</evidence>
<dbReference type="PANTHER" id="PTHR43668:SF2">
    <property type="entry name" value="ALLANTOINASE"/>
    <property type="match status" value="1"/>
</dbReference>
<organism evidence="2 3">
    <name type="scientific">Ferroplasma acidarmanus Fer1</name>
    <dbReference type="NCBI Taxonomy" id="333146"/>
    <lineage>
        <taxon>Archaea</taxon>
        <taxon>Methanobacteriati</taxon>
        <taxon>Thermoplasmatota</taxon>
        <taxon>Thermoplasmata</taxon>
        <taxon>Thermoplasmatales</taxon>
        <taxon>Ferroplasmaceae</taxon>
        <taxon>Ferroplasma</taxon>
    </lineage>
</organism>
<dbReference type="HOGENOM" id="CLU_015572_4_2_2"/>
<dbReference type="Gene3D" id="2.30.40.10">
    <property type="entry name" value="Urease, subunit C, domain 1"/>
    <property type="match status" value="1"/>
</dbReference>
<dbReference type="GO" id="GO:0006145">
    <property type="term" value="P:purine nucleobase catabolic process"/>
    <property type="evidence" value="ECO:0007669"/>
    <property type="project" value="TreeGrafter"/>
</dbReference>
<protein>
    <submittedName>
        <fullName evidence="2">Dihydropyrimidinase</fullName>
    </submittedName>
</protein>
<name>S0AR50_FERAC</name>